<sequence length="177" mass="20069">MGKFYFCKGGSVSQPCNSKYLTAKNWLNHMEKKHNITNAALPLLEENNNTKRILRVKRERIQKQRETDEKVIKALEEQLRSMSQRVTNAESSAAEKEQGTQTLLEDAKRRLELSSEEAVASGTEDCIICMTEQTTTAIIPCGHTAFCGDCAHALEKRRSKCPICRGDIQQTQRLFFS</sequence>
<reference evidence="7" key="1">
    <citation type="journal article" date="2019" name="MBio">
        <title>Virus Genomes from Deep Sea Sediments Expand the Ocean Megavirome and Support Independent Origins of Viral Gigantism.</title>
        <authorList>
            <person name="Backstrom D."/>
            <person name="Yutin N."/>
            <person name="Jorgensen S.L."/>
            <person name="Dharamshi J."/>
            <person name="Homa F."/>
            <person name="Zaremba-Niedwiedzka K."/>
            <person name="Spang A."/>
            <person name="Wolf Y.I."/>
            <person name="Koonin E.V."/>
            <person name="Ettema T.J."/>
        </authorList>
    </citation>
    <scope>NUCLEOTIDE SEQUENCE</scope>
</reference>
<keyword evidence="5" id="KW-0175">Coiled coil</keyword>
<protein>
    <submittedName>
        <fullName evidence="7">Ubiquitin-protein ligase</fullName>
    </submittedName>
</protein>
<gene>
    <name evidence="7" type="ORF">LCMAC101_04560</name>
</gene>
<accession>A0A481YRM9</accession>
<evidence type="ECO:0000256" key="2">
    <source>
        <dbReference type="ARBA" id="ARBA00022771"/>
    </source>
</evidence>
<dbReference type="PANTHER" id="PTHR46858">
    <property type="entry name" value="OS05G0521000 PROTEIN"/>
    <property type="match status" value="1"/>
</dbReference>
<evidence type="ECO:0000256" key="1">
    <source>
        <dbReference type="ARBA" id="ARBA00022723"/>
    </source>
</evidence>
<keyword evidence="7" id="KW-0436">Ligase</keyword>
<keyword evidence="2 4" id="KW-0863">Zinc-finger</keyword>
<dbReference type="Pfam" id="PF13920">
    <property type="entry name" value="zf-C3HC4_3"/>
    <property type="match status" value="1"/>
</dbReference>
<dbReference type="EMBL" id="MK500328">
    <property type="protein sequence ID" value="QBK85861.1"/>
    <property type="molecule type" value="Genomic_DNA"/>
</dbReference>
<dbReference type="PROSITE" id="PS50089">
    <property type="entry name" value="ZF_RING_2"/>
    <property type="match status" value="1"/>
</dbReference>
<dbReference type="GO" id="GO:0016874">
    <property type="term" value="F:ligase activity"/>
    <property type="evidence" value="ECO:0007669"/>
    <property type="project" value="UniProtKB-KW"/>
</dbReference>
<name>A0A481YRM9_9VIRU</name>
<keyword evidence="1" id="KW-0479">Metal-binding</keyword>
<dbReference type="GO" id="GO:0061630">
    <property type="term" value="F:ubiquitin protein ligase activity"/>
    <property type="evidence" value="ECO:0007669"/>
    <property type="project" value="TreeGrafter"/>
</dbReference>
<dbReference type="InterPro" id="IPR001841">
    <property type="entry name" value="Znf_RING"/>
</dbReference>
<evidence type="ECO:0000256" key="4">
    <source>
        <dbReference type="PROSITE-ProRule" id="PRU00175"/>
    </source>
</evidence>
<dbReference type="GO" id="GO:0008270">
    <property type="term" value="F:zinc ion binding"/>
    <property type="evidence" value="ECO:0007669"/>
    <property type="project" value="UniProtKB-KW"/>
</dbReference>
<dbReference type="SMART" id="SM00184">
    <property type="entry name" value="RING"/>
    <property type="match status" value="1"/>
</dbReference>
<evidence type="ECO:0000259" key="6">
    <source>
        <dbReference type="PROSITE" id="PS50089"/>
    </source>
</evidence>
<feature type="coiled-coil region" evidence="5">
    <location>
        <begin position="44"/>
        <end position="92"/>
    </location>
</feature>
<dbReference type="SUPFAM" id="SSF57850">
    <property type="entry name" value="RING/U-box"/>
    <property type="match status" value="1"/>
</dbReference>
<dbReference type="InterPro" id="IPR013083">
    <property type="entry name" value="Znf_RING/FYVE/PHD"/>
</dbReference>
<dbReference type="FunFam" id="1.10.1170.10:FF:000002">
    <property type="entry name" value="Baculoviral IAP repeat containing 7"/>
    <property type="match status" value="1"/>
</dbReference>
<evidence type="ECO:0000313" key="7">
    <source>
        <dbReference type="EMBL" id="QBK85861.1"/>
    </source>
</evidence>
<evidence type="ECO:0000256" key="5">
    <source>
        <dbReference type="SAM" id="Coils"/>
    </source>
</evidence>
<organism evidence="7">
    <name type="scientific">Marseillevirus LCMAC101</name>
    <dbReference type="NCBI Taxonomy" id="2506602"/>
    <lineage>
        <taxon>Viruses</taxon>
        <taxon>Varidnaviria</taxon>
        <taxon>Bamfordvirae</taxon>
        <taxon>Nucleocytoviricota</taxon>
        <taxon>Megaviricetes</taxon>
        <taxon>Pimascovirales</taxon>
        <taxon>Pimascovirales incertae sedis</taxon>
        <taxon>Marseilleviridae</taxon>
    </lineage>
</organism>
<dbReference type="PANTHER" id="PTHR46858:SF5">
    <property type="entry name" value="E3 UBIQUITIN-PROTEIN LIGASE APD1-RELATED"/>
    <property type="match status" value="1"/>
</dbReference>
<proteinExistence type="predicted"/>
<keyword evidence="3" id="KW-0862">Zinc</keyword>
<dbReference type="GO" id="GO:0016567">
    <property type="term" value="P:protein ubiquitination"/>
    <property type="evidence" value="ECO:0007669"/>
    <property type="project" value="TreeGrafter"/>
</dbReference>
<dbReference type="Gene3D" id="3.30.40.10">
    <property type="entry name" value="Zinc/RING finger domain, C3HC4 (zinc finger)"/>
    <property type="match status" value="1"/>
</dbReference>
<feature type="domain" description="RING-type" evidence="6">
    <location>
        <begin position="126"/>
        <end position="165"/>
    </location>
</feature>
<evidence type="ECO:0000256" key="3">
    <source>
        <dbReference type="ARBA" id="ARBA00022833"/>
    </source>
</evidence>